<name>A0A1Q2MBN2_9BACT</name>
<dbReference type="STRING" id="1851148.SMSP2_00464"/>
<evidence type="ECO:0000313" key="3">
    <source>
        <dbReference type="Proteomes" id="UP000188181"/>
    </source>
</evidence>
<evidence type="ECO:0000313" key="2">
    <source>
        <dbReference type="EMBL" id="AQQ70123.1"/>
    </source>
</evidence>
<sequence>MQNFKNIQAINDSDKRRLYAFTLVELLVALALVVIMLGISALVF</sequence>
<dbReference type="RefSeq" id="WP_146682413.1">
    <property type="nucleotide sequence ID" value="NZ_CP019646.1"/>
</dbReference>
<evidence type="ECO:0000256" key="1">
    <source>
        <dbReference type="SAM" id="Phobius"/>
    </source>
</evidence>
<gene>
    <name evidence="2" type="ORF">SMSP2_00464</name>
</gene>
<feature type="transmembrane region" description="Helical" evidence="1">
    <location>
        <begin position="20"/>
        <end position="43"/>
    </location>
</feature>
<dbReference type="Proteomes" id="UP000188181">
    <property type="component" value="Chromosome"/>
</dbReference>
<dbReference type="KEGG" id="pbas:SMSP2_00464"/>
<dbReference type="Pfam" id="PF07963">
    <property type="entry name" value="N_methyl"/>
    <property type="match status" value="1"/>
</dbReference>
<keyword evidence="3" id="KW-1185">Reference proteome</keyword>
<keyword evidence="1" id="KW-1133">Transmembrane helix</keyword>
<keyword evidence="1" id="KW-0472">Membrane</keyword>
<dbReference type="NCBIfam" id="TIGR02532">
    <property type="entry name" value="IV_pilin_GFxxxE"/>
    <property type="match status" value="1"/>
</dbReference>
<organism evidence="2 3">
    <name type="scientific">Limihaloglobus sulfuriphilus</name>
    <dbReference type="NCBI Taxonomy" id="1851148"/>
    <lineage>
        <taxon>Bacteria</taxon>
        <taxon>Pseudomonadati</taxon>
        <taxon>Planctomycetota</taxon>
        <taxon>Phycisphaerae</taxon>
        <taxon>Sedimentisphaerales</taxon>
        <taxon>Sedimentisphaeraceae</taxon>
        <taxon>Limihaloglobus</taxon>
    </lineage>
</organism>
<dbReference type="InterPro" id="IPR012902">
    <property type="entry name" value="N_methyl_site"/>
</dbReference>
<accession>A0A1Q2MBN2</accession>
<dbReference type="AlphaFoldDB" id="A0A1Q2MBN2"/>
<dbReference type="EMBL" id="CP019646">
    <property type="protein sequence ID" value="AQQ70123.1"/>
    <property type="molecule type" value="Genomic_DNA"/>
</dbReference>
<keyword evidence="1" id="KW-0812">Transmembrane</keyword>
<protein>
    <submittedName>
        <fullName evidence="2">Tfp pilus assembly protein FimT</fullName>
    </submittedName>
</protein>
<proteinExistence type="predicted"/>
<reference evidence="3" key="1">
    <citation type="submission" date="2017-02" db="EMBL/GenBank/DDBJ databases">
        <title>Comparative genomics and description of representatives of a novel lineage of planctomycetes thriving in anoxic sediments.</title>
        <authorList>
            <person name="Spring S."/>
            <person name="Bunk B."/>
            <person name="Sproer C."/>
        </authorList>
    </citation>
    <scope>NUCLEOTIDE SEQUENCE [LARGE SCALE GENOMIC DNA]</scope>
    <source>
        <strain evidence="3">SM-Chi-D1</strain>
    </source>
</reference>